<keyword evidence="2" id="KW-0812">Transmembrane</keyword>
<name>A0A365H796_9ACTN</name>
<dbReference type="Proteomes" id="UP000251891">
    <property type="component" value="Unassembled WGS sequence"/>
</dbReference>
<feature type="region of interest" description="Disordered" evidence="1">
    <location>
        <begin position="1"/>
        <end position="35"/>
    </location>
</feature>
<keyword evidence="2" id="KW-0472">Membrane</keyword>
<keyword evidence="4" id="KW-1185">Reference proteome</keyword>
<dbReference type="AlphaFoldDB" id="A0A365H796"/>
<feature type="transmembrane region" description="Helical" evidence="2">
    <location>
        <begin position="112"/>
        <end position="136"/>
    </location>
</feature>
<evidence type="ECO:0000313" key="4">
    <source>
        <dbReference type="Proteomes" id="UP000251891"/>
    </source>
</evidence>
<feature type="transmembrane region" description="Helical" evidence="2">
    <location>
        <begin position="43"/>
        <end position="70"/>
    </location>
</feature>
<protein>
    <submittedName>
        <fullName evidence="3">Uncharacterized protein</fullName>
    </submittedName>
</protein>
<evidence type="ECO:0000313" key="3">
    <source>
        <dbReference type="EMBL" id="RAY14888.1"/>
    </source>
</evidence>
<sequence>MFEPVPPAAGMMGGGAVPRGPTGRRTTMDSRPRASPATPWARFLLVTFLLANVLGSACVVLILLMAWAVSVMGDGSNTNGPAAGALVSLLCLFISAAQALTLFLVARTGRITLWWLPLPLLQAAAALLLLVACLHLESQLAERYR</sequence>
<organism evidence="3 4">
    <name type="scientific">Actinomadura craniellae</name>
    <dbReference type="NCBI Taxonomy" id="2231787"/>
    <lineage>
        <taxon>Bacteria</taxon>
        <taxon>Bacillati</taxon>
        <taxon>Actinomycetota</taxon>
        <taxon>Actinomycetes</taxon>
        <taxon>Streptosporangiales</taxon>
        <taxon>Thermomonosporaceae</taxon>
        <taxon>Actinomadura</taxon>
    </lineage>
</organism>
<accession>A0A365H796</accession>
<proteinExistence type="predicted"/>
<dbReference type="EMBL" id="QLYX01000005">
    <property type="protein sequence ID" value="RAY14888.1"/>
    <property type="molecule type" value="Genomic_DNA"/>
</dbReference>
<feature type="transmembrane region" description="Helical" evidence="2">
    <location>
        <begin position="82"/>
        <end position="106"/>
    </location>
</feature>
<gene>
    <name evidence="3" type="ORF">DPM19_14370</name>
</gene>
<comment type="caution">
    <text evidence="3">The sequence shown here is derived from an EMBL/GenBank/DDBJ whole genome shotgun (WGS) entry which is preliminary data.</text>
</comment>
<reference evidence="3 4" key="1">
    <citation type="submission" date="2018-06" db="EMBL/GenBank/DDBJ databases">
        <title>Actinomadura craniellae sp. nov. isolated from marine sponge Craniella sp.</title>
        <authorList>
            <person name="Li L."/>
            <person name="Xu Q.H."/>
            <person name="Lin H.W."/>
            <person name="Lu Y.H."/>
        </authorList>
    </citation>
    <scope>NUCLEOTIDE SEQUENCE [LARGE SCALE GENOMIC DNA]</scope>
    <source>
        <strain evidence="3 4">LHW63021</strain>
    </source>
</reference>
<evidence type="ECO:0000256" key="1">
    <source>
        <dbReference type="SAM" id="MobiDB-lite"/>
    </source>
</evidence>
<evidence type="ECO:0000256" key="2">
    <source>
        <dbReference type="SAM" id="Phobius"/>
    </source>
</evidence>
<keyword evidence="2" id="KW-1133">Transmembrane helix</keyword>